<feature type="domain" description="Alanine racemase N-terminal" evidence="2">
    <location>
        <begin position="27"/>
        <end position="225"/>
    </location>
</feature>
<dbReference type="Gene3D" id="3.20.20.10">
    <property type="entry name" value="Alanine racemase"/>
    <property type="match status" value="1"/>
</dbReference>
<proteinExistence type="predicted"/>
<keyword evidence="1" id="KW-0663">Pyridoxal phosphate</keyword>
<protein>
    <submittedName>
        <fullName evidence="3">Unannotated protein</fullName>
    </submittedName>
</protein>
<dbReference type="EMBL" id="CAFAAQ010000001">
    <property type="protein sequence ID" value="CAB4792778.1"/>
    <property type="molecule type" value="Genomic_DNA"/>
</dbReference>
<evidence type="ECO:0000313" key="3">
    <source>
        <dbReference type="EMBL" id="CAB4792778.1"/>
    </source>
</evidence>
<gene>
    <name evidence="3" type="ORF">UFOPK3046_00028</name>
</gene>
<sequence>MTSPEQDHDELVRQIIARAAQIQVRIANCTDRDVKILCVSKGHDLAVKAAAFAAGFTDLGENYAQELLAGAAVLGAAASGSVSSPRWHFIGGLQSNKVRSLAGIVSLWQSVDRLSLAREIAARAPGAQVLVQLDLAGISGRSGVAPSHAAELVRNCLDMGLDVRGLMGVGVPGPPEESRSGFRSLAALADELALPERSMGMSNDLEVAVSEGSTMVRVGSSLLGPRMSRHPDSAG</sequence>
<name>A0A6J6XBR8_9ZZZZ</name>
<evidence type="ECO:0000259" key="2">
    <source>
        <dbReference type="Pfam" id="PF01168"/>
    </source>
</evidence>
<organism evidence="3">
    <name type="scientific">freshwater metagenome</name>
    <dbReference type="NCBI Taxonomy" id="449393"/>
    <lineage>
        <taxon>unclassified sequences</taxon>
        <taxon>metagenomes</taxon>
        <taxon>ecological metagenomes</taxon>
    </lineage>
</organism>
<dbReference type="PIRSF" id="PIRSF004848">
    <property type="entry name" value="YBL036c_PLPDEIII"/>
    <property type="match status" value="1"/>
</dbReference>
<dbReference type="PROSITE" id="PS01211">
    <property type="entry name" value="UPF0001"/>
    <property type="match status" value="1"/>
</dbReference>
<dbReference type="AlphaFoldDB" id="A0A6J6XBR8"/>
<dbReference type="PANTHER" id="PTHR10146">
    <property type="entry name" value="PROLINE SYNTHETASE CO-TRANSCRIBED BACTERIAL HOMOLOG PROTEIN"/>
    <property type="match status" value="1"/>
</dbReference>
<dbReference type="SUPFAM" id="SSF51419">
    <property type="entry name" value="PLP-binding barrel"/>
    <property type="match status" value="1"/>
</dbReference>
<dbReference type="InterPro" id="IPR011078">
    <property type="entry name" value="PyrdxlP_homeostasis"/>
</dbReference>
<accession>A0A6J6XBR8</accession>
<evidence type="ECO:0000256" key="1">
    <source>
        <dbReference type="ARBA" id="ARBA00022898"/>
    </source>
</evidence>
<dbReference type="Pfam" id="PF01168">
    <property type="entry name" value="Ala_racemase_N"/>
    <property type="match status" value="1"/>
</dbReference>
<dbReference type="GO" id="GO:0030170">
    <property type="term" value="F:pyridoxal phosphate binding"/>
    <property type="evidence" value="ECO:0007669"/>
    <property type="project" value="InterPro"/>
</dbReference>
<reference evidence="3" key="1">
    <citation type="submission" date="2020-05" db="EMBL/GenBank/DDBJ databases">
        <authorList>
            <person name="Chiriac C."/>
            <person name="Salcher M."/>
            <person name="Ghai R."/>
            <person name="Kavagutti S V."/>
        </authorList>
    </citation>
    <scope>NUCLEOTIDE SEQUENCE</scope>
</reference>
<dbReference type="InterPro" id="IPR001608">
    <property type="entry name" value="Ala_racemase_N"/>
</dbReference>
<dbReference type="PANTHER" id="PTHR10146:SF14">
    <property type="entry name" value="PYRIDOXAL PHOSPHATE HOMEOSTASIS PROTEIN"/>
    <property type="match status" value="1"/>
</dbReference>
<dbReference type="InterPro" id="IPR029066">
    <property type="entry name" value="PLP-binding_barrel"/>
</dbReference>